<comment type="similarity">
    <text evidence="1">Belongs to the AVL9 family.</text>
</comment>
<feature type="domain" description="UDENN" evidence="3">
    <location>
        <begin position="104"/>
        <end position="565"/>
    </location>
</feature>
<feature type="compositionally biased region" description="Polar residues" evidence="2">
    <location>
        <begin position="588"/>
        <end position="599"/>
    </location>
</feature>
<dbReference type="InterPro" id="IPR051731">
    <property type="entry name" value="DENND11/AVL9_GEFs"/>
</dbReference>
<dbReference type="RefSeq" id="XP_005703270.1">
    <property type="nucleotide sequence ID" value="XM_005703213.1"/>
</dbReference>
<dbReference type="GeneID" id="17085704"/>
<dbReference type="Pfam" id="PF09794">
    <property type="entry name" value="Avl9"/>
    <property type="match status" value="1"/>
</dbReference>
<sequence>MFQVVNTKSTQGRNSPSALFRQSSENFLSESFEQAMRTSSPKPQIDPDSLAEVTNNMKQQNSIAAVAYVLVMGFHATKGCCLEYAYPRLELDSTNLGTQGSDLASPLYSTSSPREETSGKQGTSLDASSSVEKQLLKSLSLLPSMALPDGVHERDDDSVFFRVDDKLFGVACFRQVAATSISSFSADPRASREQERDFASRGTIQKSVVLLSKYPLFGVLLEHLRPVVSIYFEQGDFKRTNILAQLYHSVNAALSCNQHCLYSSAFLYHGLELRRIIRRLGFHTLRIVKLLLLEKKVLLHSSPVESASNAVLSLASIFPGGLSYIAESTHANDSTVSLEQSRLGFPLNCFRSNSSCVLEPYAPLQRLQQLLGFRKAMNDESIDEEFGKANSGFLAGTSRNLGLLIASMTDHYEQSEVGGAALNPPDAFVDITLGEVQYAPWVEELCRLTRRERRFMENLISIISNSFPSRLGRFRLSQGKHTDYLHSEEYARERFHEYLQQFLISIASIPNVLNKECWSDKFDIQTMFRSDMIENYGLPFCQAWLTTNIFDTWRKSCDMNVLFFTRSMESKLPPKMKTDNVSPPHLRVQSSSCTTSPLQGKSQKVDRRLVFQGYHSDSGDEETTVSDRLKRIASNISSRWNMLVLGGSFKYQKSSEVKSTRFEEPVGDGGEVSVYKDPFESSWNHSHKKAVDDSTGLAVIDTQDIVEGLF</sequence>
<dbReference type="PROSITE" id="PS50211">
    <property type="entry name" value="DENN"/>
    <property type="match status" value="1"/>
</dbReference>
<reference evidence="5" key="1">
    <citation type="journal article" date="2013" name="Science">
        <title>Gene transfer from bacteria and archaea facilitated evolution of an extremophilic eukaryote.</title>
        <authorList>
            <person name="Schonknecht G."/>
            <person name="Chen W.H."/>
            <person name="Ternes C.M."/>
            <person name="Barbier G.G."/>
            <person name="Shrestha R.P."/>
            <person name="Stanke M."/>
            <person name="Brautigam A."/>
            <person name="Baker B.J."/>
            <person name="Banfield J.F."/>
            <person name="Garavito R.M."/>
            <person name="Carr K."/>
            <person name="Wilkerson C."/>
            <person name="Rensing S.A."/>
            <person name="Gagneul D."/>
            <person name="Dickenson N.E."/>
            <person name="Oesterhelt C."/>
            <person name="Lercher M.J."/>
            <person name="Weber A.P."/>
        </authorList>
    </citation>
    <scope>NUCLEOTIDE SEQUENCE [LARGE SCALE GENOMIC DNA]</scope>
    <source>
        <strain evidence="5">074W</strain>
    </source>
</reference>
<gene>
    <name evidence="4" type="ORF">Gasu_56470</name>
</gene>
<dbReference type="AlphaFoldDB" id="M2WSB7"/>
<dbReference type="OrthoDB" id="3486at2759"/>
<evidence type="ECO:0000313" key="4">
    <source>
        <dbReference type="EMBL" id="EME26750.1"/>
    </source>
</evidence>
<dbReference type="KEGG" id="gsl:Gasu_56470"/>
<keyword evidence="5" id="KW-1185">Reference proteome</keyword>
<dbReference type="GO" id="GO:0005737">
    <property type="term" value="C:cytoplasm"/>
    <property type="evidence" value="ECO:0007669"/>
    <property type="project" value="TreeGrafter"/>
</dbReference>
<accession>M2WSB7</accession>
<dbReference type="OMA" id="NDFRVES"/>
<name>M2WSB7_GALSU</name>
<dbReference type="EMBL" id="KB454543">
    <property type="protein sequence ID" value="EME26750.1"/>
    <property type="molecule type" value="Genomic_DNA"/>
</dbReference>
<dbReference type="InterPro" id="IPR018307">
    <property type="entry name" value="ABL9/DENND6_dom"/>
</dbReference>
<dbReference type="PANTHER" id="PTHR31017">
    <property type="entry name" value="LATE SECRETORY PATHWAY PROTEIN AVL9-RELATED"/>
    <property type="match status" value="1"/>
</dbReference>
<feature type="compositionally biased region" description="Polar residues" evidence="2">
    <location>
        <begin position="100"/>
        <end position="112"/>
    </location>
</feature>
<organism evidence="4 5">
    <name type="scientific">Galdieria sulphuraria</name>
    <name type="common">Red alga</name>
    <dbReference type="NCBI Taxonomy" id="130081"/>
    <lineage>
        <taxon>Eukaryota</taxon>
        <taxon>Rhodophyta</taxon>
        <taxon>Bangiophyceae</taxon>
        <taxon>Galdieriales</taxon>
        <taxon>Galdieriaceae</taxon>
        <taxon>Galdieria</taxon>
    </lineage>
</organism>
<evidence type="ECO:0000259" key="3">
    <source>
        <dbReference type="PROSITE" id="PS50211"/>
    </source>
</evidence>
<dbReference type="PANTHER" id="PTHR31017:SF1">
    <property type="entry name" value="LATE SECRETORY PATHWAY PROTEIN AVL9 HOMOLOG"/>
    <property type="match status" value="1"/>
</dbReference>
<evidence type="ECO:0000313" key="5">
    <source>
        <dbReference type="Proteomes" id="UP000030680"/>
    </source>
</evidence>
<evidence type="ECO:0000256" key="2">
    <source>
        <dbReference type="SAM" id="MobiDB-lite"/>
    </source>
</evidence>
<dbReference type="eggNOG" id="KOG3823">
    <property type="taxonomic scope" value="Eukaryota"/>
</dbReference>
<dbReference type="Gramene" id="EME26750">
    <property type="protein sequence ID" value="EME26750"/>
    <property type="gene ID" value="Gasu_56470"/>
</dbReference>
<feature type="region of interest" description="Disordered" evidence="2">
    <location>
        <begin position="100"/>
        <end position="128"/>
    </location>
</feature>
<proteinExistence type="inferred from homology"/>
<dbReference type="InterPro" id="IPR037516">
    <property type="entry name" value="Tripartite_DENN"/>
</dbReference>
<protein>
    <recommendedName>
        <fullName evidence="3">UDENN domain-containing protein</fullName>
    </recommendedName>
</protein>
<dbReference type="Proteomes" id="UP000030680">
    <property type="component" value="Unassembled WGS sequence"/>
</dbReference>
<evidence type="ECO:0000256" key="1">
    <source>
        <dbReference type="ARBA" id="ARBA00038178"/>
    </source>
</evidence>
<feature type="region of interest" description="Disordered" evidence="2">
    <location>
        <begin position="574"/>
        <end position="599"/>
    </location>
</feature>